<dbReference type="EC" id="2.3.1.-" evidence="4"/>
<reference evidence="4 5" key="1">
    <citation type="submission" date="2024-10" db="EMBL/GenBank/DDBJ databases">
        <title>The Natural Products Discovery Center: Release of the First 8490 Sequenced Strains for Exploring Actinobacteria Biosynthetic Diversity.</title>
        <authorList>
            <person name="Kalkreuter E."/>
            <person name="Kautsar S.A."/>
            <person name="Yang D."/>
            <person name="Bader C.D."/>
            <person name="Teijaro C.N."/>
            <person name="Fluegel L."/>
            <person name="Davis C.M."/>
            <person name="Simpson J.R."/>
            <person name="Lauterbach L."/>
            <person name="Steele A.D."/>
            <person name="Gui C."/>
            <person name="Meng S."/>
            <person name="Li G."/>
            <person name="Viehrig K."/>
            <person name="Ye F."/>
            <person name="Su P."/>
            <person name="Kiefer A.F."/>
            <person name="Nichols A."/>
            <person name="Cepeda A.J."/>
            <person name="Yan W."/>
            <person name="Fan B."/>
            <person name="Jiang Y."/>
            <person name="Adhikari A."/>
            <person name="Zheng C.-J."/>
            <person name="Schuster L."/>
            <person name="Cowan T.M."/>
            <person name="Smanski M.J."/>
            <person name="Chevrette M.G."/>
            <person name="De Carvalho L.P.S."/>
            <person name="Shen B."/>
        </authorList>
    </citation>
    <scope>NUCLEOTIDE SEQUENCE [LARGE SCALE GENOMIC DNA]</scope>
    <source>
        <strain evidence="4 5">NPDC000087</strain>
    </source>
</reference>
<evidence type="ECO:0000313" key="5">
    <source>
        <dbReference type="Proteomes" id="UP001602245"/>
    </source>
</evidence>
<evidence type="ECO:0000256" key="1">
    <source>
        <dbReference type="ARBA" id="ARBA00022679"/>
    </source>
</evidence>
<dbReference type="PANTHER" id="PTHR43877:SF2">
    <property type="entry name" value="AMINOALKYLPHOSPHONATE N-ACETYLTRANSFERASE-RELATED"/>
    <property type="match status" value="1"/>
</dbReference>
<dbReference type="Pfam" id="PF00583">
    <property type="entry name" value="Acetyltransf_1"/>
    <property type="match status" value="1"/>
</dbReference>
<keyword evidence="5" id="KW-1185">Reference proteome</keyword>
<dbReference type="Proteomes" id="UP001602245">
    <property type="component" value="Unassembled WGS sequence"/>
</dbReference>
<dbReference type="InterPro" id="IPR000182">
    <property type="entry name" value="GNAT_dom"/>
</dbReference>
<dbReference type="CDD" id="cd04301">
    <property type="entry name" value="NAT_SF"/>
    <property type="match status" value="1"/>
</dbReference>
<evidence type="ECO:0000259" key="3">
    <source>
        <dbReference type="PROSITE" id="PS51186"/>
    </source>
</evidence>
<feature type="domain" description="N-acetyltransferase" evidence="3">
    <location>
        <begin position="4"/>
        <end position="157"/>
    </location>
</feature>
<sequence>MAQPVIRERTANDLPGCVEGLRAVHVADGYPLNWPSDPAGWLSPELLVRAWIASLPEIGPAGHVALQGVPGSPELVEVSRLFVVPTARRRGVAEALVRQATEWSRAAGLQPVLNVVDEARSAAMSFYEASGWLYTHTTTADWKGHDGSPVRLRHYRLSS</sequence>
<comment type="caution">
    <text evidence="4">The sequence shown here is derived from an EMBL/GenBank/DDBJ whole genome shotgun (WGS) entry which is preliminary data.</text>
</comment>
<evidence type="ECO:0000313" key="4">
    <source>
        <dbReference type="EMBL" id="MFF5294724.1"/>
    </source>
</evidence>
<evidence type="ECO:0000256" key="2">
    <source>
        <dbReference type="ARBA" id="ARBA00023315"/>
    </source>
</evidence>
<dbReference type="EMBL" id="JBIAZU010000006">
    <property type="protein sequence ID" value="MFF5294724.1"/>
    <property type="molecule type" value="Genomic_DNA"/>
</dbReference>
<keyword evidence="2 4" id="KW-0012">Acyltransferase</keyword>
<protein>
    <submittedName>
        <fullName evidence="4">GNAT family N-acetyltransferase</fullName>
        <ecNumber evidence="4">2.3.1.-</ecNumber>
    </submittedName>
</protein>
<dbReference type="GO" id="GO:0016746">
    <property type="term" value="F:acyltransferase activity"/>
    <property type="evidence" value="ECO:0007669"/>
    <property type="project" value="UniProtKB-KW"/>
</dbReference>
<dbReference type="Gene3D" id="3.40.630.30">
    <property type="match status" value="1"/>
</dbReference>
<dbReference type="RefSeq" id="WP_020517620.1">
    <property type="nucleotide sequence ID" value="NZ_JBIAZU010000006.1"/>
</dbReference>
<dbReference type="PANTHER" id="PTHR43877">
    <property type="entry name" value="AMINOALKYLPHOSPHONATE N-ACETYLTRANSFERASE-RELATED-RELATED"/>
    <property type="match status" value="1"/>
</dbReference>
<dbReference type="SUPFAM" id="SSF55729">
    <property type="entry name" value="Acyl-CoA N-acyltransferases (Nat)"/>
    <property type="match status" value="1"/>
</dbReference>
<keyword evidence="1 4" id="KW-0808">Transferase</keyword>
<gene>
    <name evidence="4" type="ORF">ACFY35_35230</name>
</gene>
<dbReference type="PROSITE" id="PS51186">
    <property type="entry name" value="GNAT"/>
    <property type="match status" value="1"/>
</dbReference>
<dbReference type="InterPro" id="IPR016181">
    <property type="entry name" value="Acyl_CoA_acyltransferase"/>
</dbReference>
<dbReference type="InterPro" id="IPR050832">
    <property type="entry name" value="Bact_Acetyltransf"/>
</dbReference>
<name>A0ABW6WN83_9ACTN</name>
<accession>A0ABW6WN83</accession>
<proteinExistence type="predicted"/>
<organism evidence="4 5">
    <name type="scientific">Paractinoplanes globisporus</name>
    <dbReference type="NCBI Taxonomy" id="113565"/>
    <lineage>
        <taxon>Bacteria</taxon>
        <taxon>Bacillati</taxon>
        <taxon>Actinomycetota</taxon>
        <taxon>Actinomycetes</taxon>
        <taxon>Micromonosporales</taxon>
        <taxon>Micromonosporaceae</taxon>
        <taxon>Paractinoplanes</taxon>
    </lineage>
</organism>